<dbReference type="InterPro" id="IPR019833">
    <property type="entry name" value="Mn/Fe_SOD_BS"/>
</dbReference>
<evidence type="ECO:0000256" key="4">
    <source>
        <dbReference type="ARBA" id="ARBA00023002"/>
    </source>
</evidence>
<evidence type="ECO:0000256" key="7">
    <source>
        <dbReference type="RuleBase" id="RU000414"/>
    </source>
</evidence>
<dbReference type="Gene3D" id="1.10.287.990">
    <property type="entry name" value="Fe,Mn superoxide dismutase (SOD) domain"/>
    <property type="match status" value="1"/>
</dbReference>
<dbReference type="PRINTS" id="PR01703">
    <property type="entry name" value="MNSODISMTASE"/>
</dbReference>
<name>N1MND3_9SPHN</name>
<evidence type="ECO:0000313" key="10">
    <source>
        <dbReference type="EMBL" id="CCW16998.1"/>
    </source>
</evidence>
<dbReference type="InterPro" id="IPR036314">
    <property type="entry name" value="SOD_C_sf"/>
</dbReference>
<feature type="binding site" evidence="6">
    <location>
        <position position="177"/>
    </location>
    <ligand>
        <name>Mn(2+)</name>
        <dbReference type="ChEBI" id="CHEBI:29035"/>
    </ligand>
</feature>
<feature type="binding site" evidence="6">
    <location>
        <position position="95"/>
    </location>
    <ligand>
        <name>Mn(2+)</name>
        <dbReference type="ChEBI" id="CHEBI:29035"/>
    </ligand>
</feature>
<comment type="similarity">
    <text evidence="1 7">Belongs to the iron/manganese superoxide dismutase family.</text>
</comment>
<comment type="function">
    <text evidence="7">Destroys radicals which are normally produced within the cells and which are toxic to biological systems.</text>
</comment>
<dbReference type="AlphaFoldDB" id="N1MND3"/>
<dbReference type="InterPro" id="IPR001189">
    <property type="entry name" value="Mn/Fe_SOD"/>
</dbReference>
<gene>
    <name evidence="10" type="ORF">EBBID32_13370</name>
</gene>
<dbReference type="OrthoDB" id="9803125at2"/>
<feature type="binding site" evidence="6">
    <location>
        <position position="44"/>
    </location>
    <ligand>
        <name>Mn(2+)</name>
        <dbReference type="ChEBI" id="CHEBI:29035"/>
    </ligand>
</feature>
<dbReference type="FunFam" id="1.10.287.990:FF:000002">
    <property type="entry name" value="Superoxide dismutase"/>
    <property type="match status" value="1"/>
</dbReference>
<dbReference type="InterPro" id="IPR019831">
    <property type="entry name" value="Mn/Fe_SOD_N"/>
</dbReference>
<dbReference type="PROSITE" id="PS00088">
    <property type="entry name" value="SOD_MN"/>
    <property type="match status" value="1"/>
</dbReference>
<accession>N1MND3</accession>
<keyword evidence="5" id="KW-0408">Iron</keyword>
<dbReference type="SUPFAM" id="SSF54719">
    <property type="entry name" value="Fe,Mn superoxide dismutase (SOD), C-terminal domain"/>
    <property type="match status" value="1"/>
</dbReference>
<dbReference type="Gene3D" id="3.55.40.20">
    <property type="entry name" value="Iron/manganese superoxide dismutase, C-terminal domain"/>
    <property type="match status" value="1"/>
</dbReference>
<dbReference type="SUPFAM" id="SSF46609">
    <property type="entry name" value="Fe,Mn superoxide dismutase (SOD), N-terminal domain"/>
    <property type="match status" value="1"/>
</dbReference>
<dbReference type="EMBL" id="CAVK010000061">
    <property type="protein sequence ID" value="CCW16998.1"/>
    <property type="molecule type" value="Genomic_DNA"/>
</dbReference>
<dbReference type="PANTHER" id="PTHR42769">
    <property type="entry name" value="SUPEROXIDE DISMUTASE"/>
    <property type="match status" value="1"/>
</dbReference>
<evidence type="ECO:0000259" key="9">
    <source>
        <dbReference type="Pfam" id="PF02777"/>
    </source>
</evidence>
<feature type="binding site" evidence="6">
    <location>
        <position position="181"/>
    </location>
    <ligand>
        <name>Mn(2+)</name>
        <dbReference type="ChEBI" id="CHEBI:29035"/>
    </ligand>
</feature>
<dbReference type="RefSeq" id="WP_006952733.1">
    <property type="nucleotide sequence ID" value="NZ_CAVK010000061.1"/>
</dbReference>
<evidence type="ECO:0000256" key="1">
    <source>
        <dbReference type="ARBA" id="ARBA00008714"/>
    </source>
</evidence>
<feature type="domain" description="Manganese/iron superoxide dismutase N-terminal" evidence="8">
    <location>
        <begin position="20"/>
        <end position="103"/>
    </location>
</feature>
<evidence type="ECO:0000256" key="2">
    <source>
        <dbReference type="ARBA" id="ARBA00012682"/>
    </source>
</evidence>
<dbReference type="Pfam" id="PF02777">
    <property type="entry name" value="Sod_Fe_C"/>
    <property type="match status" value="1"/>
</dbReference>
<dbReference type="PIRSF" id="PIRSF000349">
    <property type="entry name" value="SODismutase"/>
    <property type="match status" value="1"/>
</dbReference>
<dbReference type="Pfam" id="PF00081">
    <property type="entry name" value="Sod_Fe_N"/>
    <property type="match status" value="1"/>
</dbReference>
<evidence type="ECO:0000256" key="3">
    <source>
        <dbReference type="ARBA" id="ARBA00022723"/>
    </source>
</evidence>
<comment type="caution">
    <text evidence="10">The sequence shown here is derived from an EMBL/GenBank/DDBJ whole genome shotgun (WGS) entry which is preliminary data.</text>
</comment>
<dbReference type="GO" id="GO:0046872">
    <property type="term" value="F:metal ion binding"/>
    <property type="evidence" value="ECO:0007669"/>
    <property type="project" value="UniProtKB-KW"/>
</dbReference>
<dbReference type="PANTHER" id="PTHR42769:SF3">
    <property type="entry name" value="SUPEROXIDE DISMUTASE [FE] 2, CHLOROPLASTIC"/>
    <property type="match status" value="1"/>
</dbReference>
<reference evidence="11" key="2">
    <citation type="submission" date="2013-04" db="EMBL/GenBank/DDBJ databases">
        <title>Bisphenol A degrading Sphingobium sp. strain BiD32.</title>
        <authorList>
            <person name="Nielsen J.L."/>
            <person name="Zhou N.A."/>
            <person name="Kjeldal H."/>
        </authorList>
    </citation>
    <scope>NUCLEOTIDE SEQUENCE [LARGE SCALE GENOMIC DNA]</scope>
    <source>
        <strain evidence="11">BiD32</strain>
    </source>
</reference>
<reference evidence="10 11" key="1">
    <citation type="submission" date="2013-03" db="EMBL/GenBank/DDBJ databases">
        <authorList>
            <person name="Le V."/>
        </authorList>
    </citation>
    <scope>NUCLEOTIDE SEQUENCE [LARGE SCALE GENOMIC DNA]</scope>
    <source>
        <strain evidence="10 11">BiD32</strain>
    </source>
</reference>
<dbReference type="InterPro" id="IPR019832">
    <property type="entry name" value="Mn/Fe_SOD_C"/>
</dbReference>
<keyword evidence="4 7" id="KW-0560">Oxidoreductase</keyword>
<evidence type="ECO:0000259" key="8">
    <source>
        <dbReference type="Pfam" id="PF00081"/>
    </source>
</evidence>
<sequence length="233" mass="25589">MADRDLNGTLADHDEEAPVFELPPLPYGIEALAPVLSAETLEIHHGKHHARYVETLNRLLGEQNFSAHTLEEIVRIAQGSGAKGLFNNAAQAWNHSFFWESMSATPSKPSGDLANAISTAFGSHDALGQRFIAEGTGHFGSGWVWLIVKGGALELISTHDAGIPILADGVTPLLACDVWEHAYYIDFRQDRAAWLASWWDRLANWHFAEQQYAAALGQGEPWHYPAPKTTPVT</sequence>
<keyword evidence="11" id="KW-1185">Reference proteome</keyword>
<organism evidence="10 11">
    <name type="scientific">Sphingobium indicum BiD32</name>
    <dbReference type="NCBI Taxonomy" id="1301087"/>
    <lineage>
        <taxon>Bacteria</taxon>
        <taxon>Pseudomonadati</taxon>
        <taxon>Pseudomonadota</taxon>
        <taxon>Alphaproteobacteria</taxon>
        <taxon>Sphingomonadales</taxon>
        <taxon>Sphingomonadaceae</taxon>
        <taxon>Sphingobium</taxon>
    </lineage>
</organism>
<dbReference type="GO" id="GO:0004784">
    <property type="term" value="F:superoxide dismutase activity"/>
    <property type="evidence" value="ECO:0007669"/>
    <property type="project" value="UniProtKB-EC"/>
</dbReference>
<dbReference type="InterPro" id="IPR036324">
    <property type="entry name" value="Mn/Fe_SOD_N_sf"/>
</dbReference>
<dbReference type="EC" id="1.15.1.1" evidence="2 7"/>
<feature type="domain" description="Manganese/iron superoxide dismutase C-terminal" evidence="9">
    <location>
        <begin position="109"/>
        <end position="210"/>
    </location>
</feature>
<keyword evidence="3 6" id="KW-0479">Metal-binding</keyword>
<protein>
    <recommendedName>
        <fullName evidence="2 7">Superoxide dismutase</fullName>
        <ecNumber evidence="2 7">1.15.1.1</ecNumber>
    </recommendedName>
</protein>
<proteinExistence type="inferred from homology"/>
<evidence type="ECO:0000256" key="6">
    <source>
        <dbReference type="PIRSR" id="PIRSR000349-1"/>
    </source>
</evidence>
<evidence type="ECO:0000256" key="5">
    <source>
        <dbReference type="ARBA" id="ARBA00023004"/>
    </source>
</evidence>
<dbReference type="Proteomes" id="UP000013201">
    <property type="component" value="Unassembled WGS sequence"/>
</dbReference>
<comment type="catalytic activity">
    <reaction evidence="7">
        <text>2 superoxide + 2 H(+) = H2O2 + O2</text>
        <dbReference type="Rhea" id="RHEA:20696"/>
        <dbReference type="ChEBI" id="CHEBI:15378"/>
        <dbReference type="ChEBI" id="CHEBI:15379"/>
        <dbReference type="ChEBI" id="CHEBI:16240"/>
        <dbReference type="ChEBI" id="CHEBI:18421"/>
        <dbReference type="EC" id="1.15.1.1"/>
    </reaction>
</comment>
<evidence type="ECO:0000313" key="11">
    <source>
        <dbReference type="Proteomes" id="UP000013201"/>
    </source>
</evidence>